<evidence type="ECO:0000313" key="1">
    <source>
        <dbReference type="EMBL" id="AWB27300.1"/>
    </source>
</evidence>
<gene>
    <name evidence="1" type="ORF">HARCEL1_06085</name>
</gene>
<sequence>MPRDRSDVDDLRPFEFRAPDEVLDADAVYTVFEIARLLQGLDPDADLDPGTEDVLLDWAIPWMVCNRESFVFAEPESADEPGYYGLADA</sequence>
<accession>A0A2R4X0I3</accession>
<dbReference type="RefSeq" id="WP_108381669.1">
    <property type="nucleotide sequence ID" value="NZ_CP028858.1"/>
</dbReference>
<dbReference type="EMBL" id="CP028858">
    <property type="protein sequence ID" value="AWB27300.1"/>
    <property type="molecule type" value="Genomic_DNA"/>
</dbReference>
<dbReference type="GeneID" id="36512058"/>
<name>A0A2R4X0I3_9EURY</name>
<dbReference type="InterPro" id="IPR043867">
    <property type="entry name" value="DUF5827"/>
</dbReference>
<dbReference type="Proteomes" id="UP000244727">
    <property type="component" value="Chromosome"/>
</dbReference>
<organism evidence="1 2">
    <name type="scientific">Halococcoides cellulosivorans</name>
    <dbReference type="NCBI Taxonomy" id="1679096"/>
    <lineage>
        <taxon>Archaea</taxon>
        <taxon>Methanobacteriati</taxon>
        <taxon>Methanobacteriota</taxon>
        <taxon>Stenosarchaea group</taxon>
        <taxon>Halobacteria</taxon>
        <taxon>Halobacteriales</taxon>
        <taxon>Haloarculaceae</taxon>
        <taxon>Halococcoides</taxon>
    </lineage>
</organism>
<dbReference type="AlphaFoldDB" id="A0A2R4X0I3"/>
<evidence type="ECO:0000313" key="2">
    <source>
        <dbReference type="Proteomes" id="UP000244727"/>
    </source>
</evidence>
<protein>
    <submittedName>
        <fullName evidence="1">Uncharacterized protein</fullName>
    </submittedName>
</protein>
<dbReference type="KEGG" id="harc:HARCEL1_06085"/>
<proteinExistence type="predicted"/>
<keyword evidence="2" id="KW-1185">Reference proteome</keyword>
<reference evidence="1 2" key="1">
    <citation type="submission" date="2018-04" db="EMBL/GenBank/DDBJ databases">
        <title>Halococcoides cellulosivorans gen. nov., sp. nov., an extremely halophilic cellulose-utilizing haloarchaeon from hypersaline lakes.</title>
        <authorList>
            <person name="Sorokin D.Y."/>
            <person name="Toshchakov S.V."/>
            <person name="Samarov N.I."/>
            <person name="Korzhenkov A."/>
            <person name="Kublanov I.V."/>
        </authorList>
    </citation>
    <scope>NUCLEOTIDE SEQUENCE [LARGE SCALE GENOMIC DNA]</scope>
    <source>
        <strain evidence="1 2">HArcel1</strain>
    </source>
</reference>
<dbReference type="Pfam" id="PF19145">
    <property type="entry name" value="DUF5827"/>
    <property type="match status" value="1"/>
</dbReference>